<evidence type="ECO:0000256" key="1">
    <source>
        <dbReference type="SAM" id="MobiDB-lite"/>
    </source>
</evidence>
<proteinExistence type="predicted"/>
<evidence type="ECO:0000313" key="2">
    <source>
        <dbReference type="EMBL" id="CAB5010176.1"/>
    </source>
</evidence>
<protein>
    <submittedName>
        <fullName evidence="2">Unannotated protein</fullName>
    </submittedName>
</protein>
<sequence>MDDTDELRGALVVSAHIRDDRNRSHAARKHSAVRFEERCHPVETDDRIMRLLPQCRDEKIAKGVTGELPIAPESVLNHLSPGTAPGVVTAEGGECHAQIAGWESAELGAKPTARASVVGHAHDCGDLVGHSSQRLERGCKSVPAAERDHLRPGPLPIEAQACPADHSRPRSRCMTRVSMPSRRSRAPSSSAIATLLCLPPVHPMAIVTYRLPSSR</sequence>
<accession>A0A6J7PYH1</accession>
<name>A0A6J7PYH1_9ZZZZ</name>
<reference evidence="2" key="1">
    <citation type="submission" date="2020-05" db="EMBL/GenBank/DDBJ databases">
        <authorList>
            <person name="Chiriac C."/>
            <person name="Salcher M."/>
            <person name="Ghai R."/>
            <person name="Kavagutti S V."/>
        </authorList>
    </citation>
    <scope>NUCLEOTIDE SEQUENCE</scope>
</reference>
<feature type="region of interest" description="Disordered" evidence="1">
    <location>
        <begin position="146"/>
        <end position="186"/>
    </location>
</feature>
<dbReference type="AlphaFoldDB" id="A0A6J7PYH1"/>
<gene>
    <name evidence="2" type="ORF">UFOPK4061_00831</name>
</gene>
<dbReference type="EMBL" id="CAFBPD010000133">
    <property type="protein sequence ID" value="CAB5010176.1"/>
    <property type="molecule type" value="Genomic_DNA"/>
</dbReference>
<organism evidence="2">
    <name type="scientific">freshwater metagenome</name>
    <dbReference type="NCBI Taxonomy" id="449393"/>
    <lineage>
        <taxon>unclassified sequences</taxon>
        <taxon>metagenomes</taxon>
        <taxon>ecological metagenomes</taxon>
    </lineage>
</organism>